<dbReference type="OrthoDB" id="1628901at2"/>
<sequence length="268" mass="29509">MATAAANASKVVPVTPVSQPADFSFAEQGRVREEQKSAWHGPASLLLAAVIHIALLMQLGHLIKPDAAIPHRESLLEVEFVKTAVAVEPTKEVAPEPEKPEPIAKPPQPVKKPEPVVVKKSEKQPRKIARPVSPEPQTPTVAPQAEPTPVQQAAPTIMHQPTVRDRQAEQDRLNRLRKHYLAAIMAELEAHKHYPYSARRRHIEGDVDISFMIDPSGRVSDIKISGGASVLRASSMEALQASRPLPPLPKVLTAPIHCHCMMQYRLER</sequence>
<evidence type="ECO:0000256" key="8">
    <source>
        <dbReference type="ARBA" id="ARBA00022989"/>
    </source>
</evidence>
<evidence type="ECO:0000256" key="11">
    <source>
        <dbReference type="SAM" id="MobiDB-lite"/>
    </source>
</evidence>
<comment type="caution">
    <text evidence="13">The sequence shown here is derived from an EMBL/GenBank/DDBJ whole genome shotgun (WGS) entry which is preliminary data.</text>
</comment>
<dbReference type="PANTHER" id="PTHR33446">
    <property type="entry name" value="PROTEIN TONB-RELATED"/>
    <property type="match status" value="1"/>
</dbReference>
<keyword evidence="9" id="KW-0472">Membrane</keyword>
<protein>
    <recommendedName>
        <fullName evidence="10">Protein TonB</fullName>
    </recommendedName>
</protein>
<organism evidence="13 14">
    <name type="scientific">Mariprofundus ferrooxydans PV-1</name>
    <dbReference type="NCBI Taxonomy" id="314345"/>
    <lineage>
        <taxon>Bacteria</taxon>
        <taxon>Pseudomonadati</taxon>
        <taxon>Pseudomonadota</taxon>
        <taxon>Candidatius Mariprofundia</taxon>
        <taxon>Mariprofundales</taxon>
        <taxon>Mariprofundaceae</taxon>
        <taxon>Mariprofundus</taxon>
    </lineage>
</organism>
<dbReference type="Pfam" id="PF03544">
    <property type="entry name" value="TonB_C"/>
    <property type="match status" value="1"/>
</dbReference>
<name>Q0EZG2_9PROT</name>
<dbReference type="GO" id="GO:0015891">
    <property type="term" value="P:siderophore transport"/>
    <property type="evidence" value="ECO:0007669"/>
    <property type="project" value="InterPro"/>
</dbReference>
<evidence type="ECO:0000313" key="14">
    <source>
        <dbReference type="Proteomes" id="UP000005297"/>
    </source>
</evidence>
<dbReference type="Proteomes" id="UP000005297">
    <property type="component" value="Unassembled WGS sequence"/>
</dbReference>
<keyword evidence="5 10" id="KW-0997">Cell inner membrane</keyword>
<keyword evidence="3 10" id="KW-0813">Transport</keyword>
<evidence type="ECO:0000256" key="3">
    <source>
        <dbReference type="ARBA" id="ARBA00022448"/>
    </source>
</evidence>
<evidence type="ECO:0000256" key="1">
    <source>
        <dbReference type="ARBA" id="ARBA00004383"/>
    </source>
</evidence>
<dbReference type="NCBIfam" id="TIGR01352">
    <property type="entry name" value="tonB_Cterm"/>
    <property type="match status" value="1"/>
</dbReference>
<dbReference type="GO" id="GO:0031992">
    <property type="term" value="F:energy transducer activity"/>
    <property type="evidence" value="ECO:0007669"/>
    <property type="project" value="InterPro"/>
</dbReference>
<dbReference type="GO" id="GO:0030288">
    <property type="term" value="C:outer membrane-bounded periplasmic space"/>
    <property type="evidence" value="ECO:0007669"/>
    <property type="project" value="InterPro"/>
</dbReference>
<dbReference type="InterPro" id="IPR006260">
    <property type="entry name" value="TonB/TolA_C"/>
</dbReference>
<evidence type="ECO:0000256" key="2">
    <source>
        <dbReference type="ARBA" id="ARBA00006555"/>
    </source>
</evidence>
<feature type="compositionally biased region" description="Basic and acidic residues" evidence="11">
    <location>
        <begin position="111"/>
        <end position="125"/>
    </location>
</feature>
<keyword evidence="4 10" id="KW-1003">Cell membrane</keyword>
<feature type="domain" description="TonB C-terminal" evidence="12">
    <location>
        <begin position="179"/>
        <end position="268"/>
    </location>
</feature>
<keyword evidence="14" id="KW-1185">Reference proteome</keyword>
<evidence type="ECO:0000259" key="12">
    <source>
        <dbReference type="PROSITE" id="PS52015"/>
    </source>
</evidence>
<dbReference type="PROSITE" id="PS52015">
    <property type="entry name" value="TONB_CTD"/>
    <property type="match status" value="1"/>
</dbReference>
<proteinExistence type="inferred from homology"/>
<dbReference type="GO" id="GO:0015031">
    <property type="term" value="P:protein transport"/>
    <property type="evidence" value="ECO:0007669"/>
    <property type="project" value="UniProtKB-UniRule"/>
</dbReference>
<dbReference type="EMBL" id="AATS01000006">
    <property type="protein sequence ID" value="EAU54742.1"/>
    <property type="molecule type" value="Genomic_DNA"/>
</dbReference>
<dbReference type="PRINTS" id="PR01374">
    <property type="entry name" value="TONBPROTEIN"/>
</dbReference>
<keyword evidence="6" id="KW-0812">Transmembrane</keyword>
<dbReference type="InParanoid" id="Q0EZG2"/>
<gene>
    <name evidence="13" type="ORF">SPV1_14199</name>
</gene>
<dbReference type="AlphaFoldDB" id="Q0EZG2"/>
<evidence type="ECO:0000256" key="4">
    <source>
        <dbReference type="ARBA" id="ARBA00022475"/>
    </source>
</evidence>
<accession>Q0EZG2</accession>
<evidence type="ECO:0000256" key="5">
    <source>
        <dbReference type="ARBA" id="ARBA00022519"/>
    </source>
</evidence>
<keyword evidence="7 10" id="KW-0653">Protein transport</keyword>
<dbReference type="STRING" id="314344.AL013_11665"/>
<comment type="function">
    <text evidence="10">Interacts with outer membrane receptor proteins that carry out high-affinity binding and energy dependent uptake into the periplasmic space of specific substrates. It could act to transduce energy from the cytoplasmic membrane to specific energy-requiring processes in the outer membrane, resulting in the release into the periplasm of ligands bound by these outer membrane proteins.</text>
</comment>
<dbReference type="SUPFAM" id="SSF74653">
    <property type="entry name" value="TolA/TonB C-terminal domain"/>
    <property type="match status" value="1"/>
</dbReference>
<feature type="region of interest" description="Disordered" evidence="11">
    <location>
        <begin position="90"/>
        <end position="149"/>
    </location>
</feature>
<evidence type="ECO:0000256" key="9">
    <source>
        <dbReference type="ARBA" id="ARBA00023136"/>
    </source>
</evidence>
<reference evidence="13 14" key="1">
    <citation type="submission" date="2006-09" db="EMBL/GenBank/DDBJ databases">
        <authorList>
            <person name="Emerson D."/>
            <person name="Ferriera S."/>
            <person name="Johnson J."/>
            <person name="Kravitz S."/>
            <person name="Halpern A."/>
            <person name="Remington K."/>
            <person name="Beeson K."/>
            <person name="Tran B."/>
            <person name="Rogers Y.-H."/>
            <person name="Friedman R."/>
            <person name="Venter J.C."/>
        </authorList>
    </citation>
    <scope>NUCLEOTIDE SEQUENCE [LARGE SCALE GENOMIC DNA]</scope>
    <source>
        <strain evidence="13 14">PV-1</strain>
    </source>
</reference>
<comment type="similarity">
    <text evidence="2 10">Belongs to the TonB family.</text>
</comment>
<evidence type="ECO:0000313" key="13">
    <source>
        <dbReference type="EMBL" id="EAU54742.1"/>
    </source>
</evidence>
<feature type="compositionally biased region" description="Basic and acidic residues" evidence="11">
    <location>
        <begin position="90"/>
        <end position="102"/>
    </location>
</feature>
<dbReference type="eggNOG" id="COG0810">
    <property type="taxonomic scope" value="Bacteria"/>
</dbReference>
<evidence type="ECO:0000256" key="6">
    <source>
        <dbReference type="ARBA" id="ARBA00022692"/>
    </source>
</evidence>
<dbReference type="HOGENOM" id="CLU_1037479_0_0_0"/>
<dbReference type="GO" id="GO:0055085">
    <property type="term" value="P:transmembrane transport"/>
    <property type="evidence" value="ECO:0007669"/>
    <property type="project" value="InterPro"/>
</dbReference>
<dbReference type="Gene3D" id="3.30.1150.10">
    <property type="match status" value="1"/>
</dbReference>
<dbReference type="InterPro" id="IPR003538">
    <property type="entry name" value="TonB"/>
</dbReference>
<dbReference type="GO" id="GO:0005886">
    <property type="term" value="C:plasma membrane"/>
    <property type="evidence" value="ECO:0007669"/>
    <property type="project" value="UniProtKB-SubCell"/>
</dbReference>
<dbReference type="InterPro" id="IPR051045">
    <property type="entry name" value="TonB-dependent_transducer"/>
</dbReference>
<dbReference type="InterPro" id="IPR037682">
    <property type="entry name" value="TonB_C"/>
</dbReference>
<evidence type="ECO:0000256" key="7">
    <source>
        <dbReference type="ARBA" id="ARBA00022927"/>
    </source>
</evidence>
<comment type="subcellular location">
    <subcellularLocation>
        <location evidence="1 10">Cell inner membrane</location>
        <topology evidence="1 10">Single-pass membrane protein</topology>
        <orientation evidence="1 10">Periplasmic side</orientation>
    </subcellularLocation>
</comment>
<keyword evidence="8" id="KW-1133">Transmembrane helix</keyword>
<keyword evidence="10" id="KW-0735">Signal-anchor</keyword>
<evidence type="ECO:0000256" key="10">
    <source>
        <dbReference type="RuleBase" id="RU362123"/>
    </source>
</evidence>